<keyword evidence="1" id="KW-0812">Transmembrane</keyword>
<dbReference type="AlphaFoldDB" id="A0AA96GT48"/>
<feature type="transmembrane region" description="Helical" evidence="1">
    <location>
        <begin position="125"/>
        <end position="145"/>
    </location>
</feature>
<feature type="transmembrane region" description="Helical" evidence="1">
    <location>
        <begin position="76"/>
        <end position="99"/>
    </location>
</feature>
<dbReference type="RefSeq" id="WP_312748292.1">
    <property type="nucleotide sequence ID" value="NZ_CP116968.1"/>
</dbReference>
<keyword evidence="1" id="KW-1133">Transmembrane helix</keyword>
<dbReference type="EMBL" id="CP116968">
    <property type="protein sequence ID" value="WNM63604.1"/>
    <property type="molecule type" value="Genomic_DNA"/>
</dbReference>
<keyword evidence="3" id="KW-1185">Reference proteome</keyword>
<dbReference type="Proteomes" id="UP001302494">
    <property type="component" value="Chromosome"/>
</dbReference>
<protein>
    <submittedName>
        <fullName evidence="2">Uncharacterized protein</fullName>
    </submittedName>
</protein>
<keyword evidence="1" id="KW-0472">Membrane</keyword>
<evidence type="ECO:0000313" key="3">
    <source>
        <dbReference type="Proteomes" id="UP001302494"/>
    </source>
</evidence>
<sequence>MGMLSTVKHEMKEVGLVTLYFFFCFGVILTLKKLMLEGYHIEFYAFSSALVGALIVAKIVVLLGKTRAGSRFDARYSLGAAALYRTMVYSGCTFLVLFAEKLFHAFRESGTLGAAFMDVWEHKDLSLIFAKVLCVGLAFMGFFLYRGIDRRLGEGALRRIVFSAP</sequence>
<evidence type="ECO:0000313" key="2">
    <source>
        <dbReference type="EMBL" id="WNM63604.1"/>
    </source>
</evidence>
<proteinExistence type="predicted"/>
<accession>A0AA96GT48</accession>
<organism evidence="2 3">
    <name type="scientific">Candidatus Nitrospira neomarina</name>
    <dbReference type="NCBI Taxonomy" id="3020899"/>
    <lineage>
        <taxon>Bacteria</taxon>
        <taxon>Pseudomonadati</taxon>
        <taxon>Nitrospirota</taxon>
        <taxon>Nitrospiria</taxon>
        <taxon>Nitrospirales</taxon>
        <taxon>Nitrospiraceae</taxon>
        <taxon>Nitrospira</taxon>
    </lineage>
</organism>
<name>A0AA96GT48_9BACT</name>
<dbReference type="KEGG" id="nneo:PQG83_07575"/>
<feature type="transmembrane region" description="Helical" evidence="1">
    <location>
        <begin position="43"/>
        <end position="64"/>
    </location>
</feature>
<feature type="transmembrane region" description="Helical" evidence="1">
    <location>
        <begin position="12"/>
        <end position="31"/>
    </location>
</feature>
<gene>
    <name evidence="2" type="ORF">PQG83_07575</name>
</gene>
<reference evidence="2 3" key="1">
    <citation type="submission" date="2023-01" db="EMBL/GenBank/DDBJ databases">
        <title>Cultivation and genomic characterization of new, ubiquitous marine nitrite-oxidizing bacteria from the Nitrospirales.</title>
        <authorList>
            <person name="Mueller A.J."/>
            <person name="Daebeler A."/>
            <person name="Herbold C.W."/>
            <person name="Kirkegaard R.H."/>
            <person name="Daims H."/>
        </authorList>
    </citation>
    <scope>NUCLEOTIDE SEQUENCE [LARGE SCALE GENOMIC DNA]</scope>
    <source>
        <strain evidence="2 3">DK</strain>
    </source>
</reference>
<evidence type="ECO:0000256" key="1">
    <source>
        <dbReference type="SAM" id="Phobius"/>
    </source>
</evidence>